<accession>A0A1X7TEJ7</accession>
<dbReference type="AlphaFoldDB" id="A0A1X7TEJ7"/>
<sequence length="223" mass="23993">TSISTSLTTPPTTSCVNVITPPTTSCVNVNTPTTASCVNITTPATTPPTTLSTTPPTTSCVNITTPPTTSCFTISTPGTSCVTSVVTSLPTTFDFHQQGTACQNLSRRFNEGTKYRIAGLFRVELILVQELGVSISENTIRGFKVAYLEELSRKRKADNEVPITVLPLKKRGRPLMLGERLDSMVQNYIRRTRDTGGIITTAVVIAGARGIVKAIDRTLLPKF</sequence>
<organism evidence="1">
    <name type="scientific">Amphimedon queenslandica</name>
    <name type="common">Sponge</name>
    <dbReference type="NCBI Taxonomy" id="400682"/>
    <lineage>
        <taxon>Eukaryota</taxon>
        <taxon>Metazoa</taxon>
        <taxon>Porifera</taxon>
        <taxon>Demospongiae</taxon>
        <taxon>Heteroscleromorpha</taxon>
        <taxon>Haplosclerida</taxon>
        <taxon>Niphatidae</taxon>
        <taxon>Amphimedon</taxon>
    </lineage>
</organism>
<name>A0A1X7TEJ7_AMPQE</name>
<dbReference type="InParanoid" id="A0A1X7TEJ7"/>
<proteinExistence type="predicted"/>
<evidence type="ECO:0000313" key="1">
    <source>
        <dbReference type="EnsemblMetazoa" id="Aqu2.1.13059_001"/>
    </source>
</evidence>
<dbReference type="EnsemblMetazoa" id="Aqu2.1.13059_001">
    <property type="protein sequence ID" value="Aqu2.1.13059_001"/>
    <property type="gene ID" value="Aqu2.1.13059"/>
</dbReference>
<reference evidence="1" key="1">
    <citation type="submission" date="2017-05" db="UniProtKB">
        <authorList>
            <consortium name="EnsemblMetazoa"/>
        </authorList>
    </citation>
    <scope>IDENTIFICATION</scope>
</reference>
<protein>
    <submittedName>
        <fullName evidence="1">Uncharacterized protein</fullName>
    </submittedName>
</protein>